<evidence type="ECO:0000313" key="4">
    <source>
        <dbReference type="EMBL" id="PFG35809.1"/>
    </source>
</evidence>
<dbReference type="InterPro" id="IPR036116">
    <property type="entry name" value="FN3_sf"/>
</dbReference>
<dbReference type="PROSITE" id="PS50853">
    <property type="entry name" value="FN3"/>
    <property type="match status" value="1"/>
</dbReference>
<dbReference type="AlphaFoldDB" id="A0A2A9EC64"/>
<feature type="domain" description="Fibronectin type-III" evidence="3">
    <location>
        <begin position="57"/>
        <end position="164"/>
    </location>
</feature>
<dbReference type="Proteomes" id="UP000221394">
    <property type="component" value="Unassembled WGS sequence"/>
</dbReference>
<protein>
    <submittedName>
        <fullName evidence="4">Endonuclease/exonuclease/phosphatase family protein</fullName>
    </submittedName>
</protein>
<proteinExistence type="predicted"/>
<organism evidence="4 5">
    <name type="scientific">Flavimobilis soli</name>
    <dbReference type="NCBI Taxonomy" id="442709"/>
    <lineage>
        <taxon>Bacteria</taxon>
        <taxon>Bacillati</taxon>
        <taxon>Actinomycetota</taxon>
        <taxon>Actinomycetes</taxon>
        <taxon>Micrococcales</taxon>
        <taxon>Jonesiaceae</taxon>
        <taxon>Flavimobilis</taxon>
    </lineage>
</organism>
<accession>A0A2A9EC64</accession>
<dbReference type="InterPro" id="IPR003961">
    <property type="entry name" value="FN3_dom"/>
</dbReference>
<keyword evidence="4" id="KW-0378">Hydrolase</keyword>
<keyword evidence="2" id="KW-0624">Polysaccharide degradation</keyword>
<dbReference type="InterPro" id="IPR036691">
    <property type="entry name" value="Endo/exonu/phosph_ase_sf"/>
</dbReference>
<name>A0A2A9EC64_9MICO</name>
<keyword evidence="1" id="KW-0326">Glycosidase</keyword>
<evidence type="ECO:0000256" key="2">
    <source>
        <dbReference type="ARBA" id="ARBA00023326"/>
    </source>
</evidence>
<comment type="caution">
    <text evidence="4">The sequence shown here is derived from an EMBL/GenBank/DDBJ whole genome shotgun (WGS) entry which is preliminary data.</text>
</comment>
<evidence type="ECO:0000256" key="1">
    <source>
        <dbReference type="ARBA" id="ARBA00023295"/>
    </source>
</evidence>
<dbReference type="GO" id="GO:0000272">
    <property type="term" value="P:polysaccharide catabolic process"/>
    <property type="evidence" value="ECO:0007669"/>
    <property type="project" value="UniProtKB-KW"/>
</dbReference>
<dbReference type="GO" id="GO:0004519">
    <property type="term" value="F:endonuclease activity"/>
    <property type="evidence" value="ECO:0007669"/>
    <property type="project" value="UniProtKB-KW"/>
</dbReference>
<dbReference type="EMBL" id="PDJH01000001">
    <property type="protein sequence ID" value="PFG35809.1"/>
    <property type="molecule type" value="Genomic_DNA"/>
</dbReference>
<dbReference type="InterPro" id="IPR013783">
    <property type="entry name" value="Ig-like_fold"/>
</dbReference>
<evidence type="ECO:0000313" key="5">
    <source>
        <dbReference type="Proteomes" id="UP000221394"/>
    </source>
</evidence>
<gene>
    <name evidence="4" type="ORF">ATL41_0506</name>
</gene>
<dbReference type="SUPFAM" id="SSF56219">
    <property type="entry name" value="DNase I-like"/>
    <property type="match status" value="1"/>
</dbReference>
<dbReference type="GO" id="GO:0004527">
    <property type="term" value="F:exonuclease activity"/>
    <property type="evidence" value="ECO:0007669"/>
    <property type="project" value="UniProtKB-KW"/>
</dbReference>
<dbReference type="Pfam" id="PF03372">
    <property type="entry name" value="Exo_endo_phos"/>
    <property type="match status" value="1"/>
</dbReference>
<keyword evidence="2" id="KW-0119">Carbohydrate metabolism</keyword>
<dbReference type="Pfam" id="PF00041">
    <property type="entry name" value="fn3"/>
    <property type="match status" value="1"/>
</dbReference>
<dbReference type="CDD" id="cd00063">
    <property type="entry name" value="FN3"/>
    <property type="match status" value="1"/>
</dbReference>
<dbReference type="InterPro" id="IPR005135">
    <property type="entry name" value="Endo/exonuclease/phosphatase"/>
</dbReference>
<dbReference type="SMART" id="SM00060">
    <property type="entry name" value="FN3"/>
    <property type="match status" value="2"/>
</dbReference>
<sequence length="600" mass="63858">MPDRGRVNIIPTLRRSALAGAVAFAVLAGGAVVPSALVPSAEAAPVAAVVAQAKAKKPRKVAAVKLAKGGSQHHGVRVGWTWQKGVKRYQVQAATDKAFKKNKVTVVRANPTGKPARGRVEATVKGLKNATVYRVRVRAVGKNGAKGPWSAPRTVKTKVHTPEAVTSLTAVPGAKPGEVRVTWKHKSRYTTHYRLELGSTAFDDQGSKGLPKKGRKHVRVELSAKKGTSYVIPASVTSRLGLKAGSGNQLYVRLRAVNKGTAGSALRVFPGLHVVQPARPTGTTKGTTALKVGSYNVTSAPAGAAKNKPWTKRKATIASTIVASGASVVGLQELSPNTVDVNEGTVRQTESLLAAVRSAAAKAGSSADYRMVRLSPYLRPGTTSGSQGQRILYDAKRLTLVSPCSDYTTETNAAGKPVEKFWSSTCFAELASNASESDIHKRGFAYAKFRDRKSGGEFWFVSVHLDPRDGVESLRGRQAQSVVSTMKRLNTRGLPVLVTGDLNSYQNKAEGNAPHDVFVGAGYTDSYIAKSRTNAQYATVNHWDTTVSTNTHGFGIRLDYVLGLGVGDFASYVNVVKQKDSARGSDHNMVYATAYLPAKS</sequence>
<dbReference type="GO" id="GO:0016798">
    <property type="term" value="F:hydrolase activity, acting on glycosyl bonds"/>
    <property type="evidence" value="ECO:0007669"/>
    <property type="project" value="UniProtKB-KW"/>
</dbReference>
<keyword evidence="4" id="KW-0255">Endonuclease</keyword>
<evidence type="ECO:0000259" key="3">
    <source>
        <dbReference type="PROSITE" id="PS50853"/>
    </source>
</evidence>
<dbReference type="Gene3D" id="2.60.40.10">
    <property type="entry name" value="Immunoglobulins"/>
    <property type="match status" value="1"/>
</dbReference>
<reference evidence="4 5" key="1">
    <citation type="submission" date="2017-10" db="EMBL/GenBank/DDBJ databases">
        <title>Sequencing the genomes of 1000 actinobacteria strains.</title>
        <authorList>
            <person name="Klenk H.-P."/>
        </authorList>
    </citation>
    <scope>NUCLEOTIDE SEQUENCE [LARGE SCALE GENOMIC DNA]</scope>
    <source>
        <strain evidence="4 5">DSM 21574</strain>
    </source>
</reference>
<keyword evidence="5" id="KW-1185">Reference proteome</keyword>
<keyword evidence="4" id="KW-0540">Nuclease</keyword>
<dbReference type="InterPro" id="IPR006311">
    <property type="entry name" value="TAT_signal"/>
</dbReference>
<dbReference type="Gene3D" id="3.60.10.10">
    <property type="entry name" value="Endonuclease/exonuclease/phosphatase"/>
    <property type="match status" value="1"/>
</dbReference>
<dbReference type="PROSITE" id="PS51318">
    <property type="entry name" value="TAT"/>
    <property type="match status" value="1"/>
</dbReference>
<keyword evidence="4" id="KW-0269">Exonuclease</keyword>
<dbReference type="SUPFAM" id="SSF49265">
    <property type="entry name" value="Fibronectin type III"/>
    <property type="match status" value="1"/>
</dbReference>